<name>A0A024GF98_9STRA</name>
<gene>
    <name evidence="1" type="ORF">BN9_060910</name>
</gene>
<evidence type="ECO:0000313" key="1">
    <source>
        <dbReference type="EMBL" id="CCI45218.1"/>
    </source>
</evidence>
<dbReference type="InParanoid" id="A0A024GF98"/>
<organism evidence="1 2">
    <name type="scientific">Albugo candida</name>
    <dbReference type="NCBI Taxonomy" id="65357"/>
    <lineage>
        <taxon>Eukaryota</taxon>
        <taxon>Sar</taxon>
        <taxon>Stramenopiles</taxon>
        <taxon>Oomycota</taxon>
        <taxon>Peronosporomycetes</taxon>
        <taxon>Albuginales</taxon>
        <taxon>Albuginaceae</taxon>
        <taxon>Albugo</taxon>
    </lineage>
</organism>
<evidence type="ECO:0000313" key="2">
    <source>
        <dbReference type="Proteomes" id="UP000053237"/>
    </source>
</evidence>
<reference evidence="1 2" key="1">
    <citation type="submission" date="2012-05" db="EMBL/GenBank/DDBJ databases">
        <title>Recombination and specialization in a pathogen metapopulation.</title>
        <authorList>
            <person name="Gardiner A."/>
            <person name="Kemen E."/>
            <person name="Schultz-Larsen T."/>
            <person name="MacLean D."/>
            <person name="Van Oosterhout C."/>
            <person name="Jones J.D.G."/>
        </authorList>
    </citation>
    <scope>NUCLEOTIDE SEQUENCE [LARGE SCALE GENOMIC DNA]</scope>
    <source>
        <strain evidence="1 2">Ac Nc2</strain>
    </source>
</reference>
<proteinExistence type="predicted"/>
<sequence length="116" mass="13367">MLQLNEKGSLTRNPCDWWSSFLFPTPNVWKPRFSSSSKYLTAQLSPIEEAILPSGLSPFDTQFLTLLFLSLRLIVRVSVSEGKYISFGYNEKNDSRTVVKYLYCVKSEYKVGIWGR</sequence>
<comment type="caution">
    <text evidence="1">The sequence shown here is derived from an EMBL/GenBank/DDBJ whole genome shotgun (WGS) entry which is preliminary data.</text>
</comment>
<keyword evidence="2" id="KW-1185">Reference proteome</keyword>
<dbReference type="AlphaFoldDB" id="A0A024GF98"/>
<accession>A0A024GF98</accession>
<dbReference type="Proteomes" id="UP000053237">
    <property type="component" value="Unassembled WGS sequence"/>
</dbReference>
<dbReference type="EMBL" id="CAIX01000093">
    <property type="protein sequence ID" value="CCI45218.1"/>
    <property type="molecule type" value="Genomic_DNA"/>
</dbReference>
<dbReference type="OrthoDB" id="10249433at2759"/>
<protein>
    <submittedName>
        <fullName evidence="1">Uncharacterized protein</fullName>
    </submittedName>
</protein>